<dbReference type="InterPro" id="IPR042178">
    <property type="entry name" value="Serpin_sf_1"/>
</dbReference>
<keyword evidence="5" id="KW-1133">Transmembrane helix</keyword>
<comment type="caution">
    <text evidence="7">The sequence shown here is derived from an EMBL/GenBank/DDBJ whole genome shotgun (WGS) entry which is preliminary data.</text>
</comment>
<keyword evidence="3" id="KW-0722">Serine protease inhibitor</keyword>
<organism evidence="7 8">
    <name type="scientific">Periplaneta americana</name>
    <name type="common">American cockroach</name>
    <name type="synonym">Blatta americana</name>
    <dbReference type="NCBI Taxonomy" id="6978"/>
    <lineage>
        <taxon>Eukaryota</taxon>
        <taxon>Metazoa</taxon>
        <taxon>Ecdysozoa</taxon>
        <taxon>Arthropoda</taxon>
        <taxon>Hexapoda</taxon>
        <taxon>Insecta</taxon>
        <taxon>Pterygota</taxon>
        <taxon>Neoptera</taxon>
        <taxon>Polyneoptera</taxon>
        <taxon>Dictyoptera</taxon>
        <taxon>Blattodea</taxon>
        <taxon>Blattoidea</taxon>
        <taxon>Blattidae</taxon>
        <taxon>Blattinae</taxon>
        <taxon>Periplaneta</taxon>
    </lineage>
</organism>
<evidence type="ECO:0000313" key="7">
    <source>
        <dbReference type="EMBL" id="KAJ4431220.1"/>
    </source>
</evidence>
<feature type="transmembrane region" description="Helical" evidence="5">
    <location>
        <begin position="160"/>
        <end position="182"/>
    </location>
</feature>
<dbReference type="InterPro" id="IPR000215">
    <property type="entry name" value="Serpin_fam"/>
</dbReference>
<protein>
    <recommendedName>
        <fullName evidence="6">Reverse transcriptase domain-containing protein</fullName>
    </recommendedName>
</protein>
<evidence type="ECO:0000256" key="5">
    <source>
        <dbReference type="SAM" id="Phobius"/>
    </source>
</evidence>
<dbReference type="InterPro" id="IPR023796">
    <property type="entry name" value="Serpin_dom"/>
</dbReference>
<dbReference type="SUPFAM" id="SSF56574">
    <property type="entry name" value="Serpins"/>
    <property type="match status" value="1"/>
</dbReference>
<dbReference type="InterPro" id="IPR036186">
    <property type="entry name" value="Serpin_sf"/>
</dbReference>
<dbReference type="InterPro" id="IPR000477">
    <property type="entry name" value="RT_dom"/>
</dbReference>
<dbReference type="SUPFAM" id="SSF56672">
    <property type="entry name" value="DNA/RNA polymerases"/>
    <property type="match status" value="1"/>
</dbReference>
<gene>
    <name evidence="7" type="ORF">ANN_19817</name>
</gene>
<dbReference type="Proteomes" id="UP001148838">
    <property type="component" value="Unassembled WGS sequence"/>
</dbReference>
<dbReference type="PANTHER" id="PTHR11461:SF211">
    <property type="entry name" value="GH10112P-RELATED"/>
    <property type="match status" value="1"/>
</dbReference>
<dbReference type="EMBL" id="JAJSOF020000031">
    <property type="protein sequence ID" value="KAJ4431220.1"/>
    <property type="molecule type" value="Genomic_DNA"/>
</dbReference>
<evidence type="ECO:0000259" key="6">
    <source>
        <dbReference type="PROSITE" id="PS50878"/>
    </source>
</evidence>
<sequence>MCLSETYSRVRIGQFLSDAFPIHCGLKEGDALSPLLFNFALEYAIRKVQDNTEGLEFNGLHQLLVYADDVNMLGENPQTIRENAQILLEASKATGLEVNPEKTKYMIMSRDQNIVRNGTIKVGDLSFEEVVKLKYFGATVTNINGTREEIKRRINMGNAVIIRLRSFWVYLPVLLLSTVLFIPSHGVIKRELSIAVNDFSVELLKTSFNSGNRASNTVLSPLSLYTVLAMIQQGAGGNTENEVSQVLHAQPAETRVGFKELMKFIKRAHHYIQIDIASKLFVADGVSILPEFKNMTVEVFKSDIETVDFNQPEEAARTINDWVSQSTQQRIQQLVSQESLTSDTKMMLLNAVFFSGEWEKTFSESSTGVEEFHTLSGSTKNVSTMHQYRETYSAGHCSHIGAKFVNLIFKNLQYSMLVIVPDERDGLANVINNLQGERLYNLTRRYDERYVNLALPKFKFETTSFVKNLLKTKRGQSPKMMKKDWRFSKERFCPRIYGPTFEEGLWRKRCSYELYRLLGEPNIINTVKTSRLRWAGHVIRTDPSEPCKKIVINPGGQRRRGRPHLRWIDGVEEEPESWGARIGWLLHKIETDGDNY</sequence>
<dbReference type="InterPro" id="IPR042185">
    <property type="entry name" value="Serpin_sf_2"/>
</dbReference>
<accession>A0ABQ8SBY5</accession>
<evidence type="ECO:0000256" key="1">
    <source>
        <dbReference type="ARBA" id="ARBA00009500"/>
    </source>
</evidence>
<dbReference type="InterPro" id="IPR043502">
    <property type="entry name" value="DNA/RNA_pol_sf"/>
</dbReference>
<evidence type="ECO:0000256" key="4">
    <source>
        <dbReference type="RuleBase" id="RU000411"/>
    </source>
</evidence>
<dbReference type="SMART" id="SM00093">
    <property type="entry name" value="SERPIN"/>
    <property type="match status" value="1"/>
</dbReference>
<evidence type="ECO:0000256" key="2">
    <source>
        <dbReference type="ARBA" id="ARBA00022690"/>
    </source>
</evidence>
<keyword evidence="5" id="KW-0812">Transmembrane</keyword>
<reference evidence="7 8" key="1">
    <citation type="journal article" date="2022" name="Allergy">
        <title>Genome assembly and annotation of Periplaneta americana reveal a comprehensive cockroach allergen profile.</title>
        <authorList>
            <person name="Wang L."/>
            <person name="Xiong Q."/>
            <person name="Saelim N."/>
            <person name="Wang L."/>
            <person name="Nong W."/>
            <person name="Wan A.T."/>
            <person name="Shi M."/>
            <person name="Liu X."/>
            <person name="Cao Q."/>
            <person name="Hui J.H.L."/>
            <person name="Sookrung N."/>
            <person name="Leung T.F."/>
            <person name="Tungtrongchitr A."/>
            <person name="Tsui S.K.W."/>
        </authorList>
    </citation>
    <scope>NUCLEOTIDE SEQUENCE [LARGE SCALE GENOMIC DNA]</scope>
    <source>
        <strain evidence="7">PWHHKU_190912</strain>
    </source>
</reference>
<name>A0ABQ8SBY5_PERAM</name>
<keyword evidence="2" id="KW-0646">Protease inhibitor</keyword>
<evidence type="ECO:0000256" key="3">
    <source>
        <dbReference type="ARBA" id="ARBA00022900"/>
    </source>
</evidence>
<dbReference type="Pfam" id="PF00079">
    <property type="entry name" value="Serpin"/>
    <property type="match status" value="1"/>
</dbReference>
<evidence type="ECO:0000313" key="8">
    <source>
        <dbReference type="Proteomes" id="UP001148838"/>
    </source>
</evidence>
<keyword evidence="5" id="KW-0472">Membrane</keyword>
<proteinExistence type="inferred from homology"/>
<dbReference type="Pfam" id="PF00078">
    <property type="entry name" value="RVT_1"/>
    <property type="match status" value="1"/>
</dbReference>
<comment type="similarity">
    <text evidence="1 4">Belongs to the serpin family.</text>
</comment>
<feature type="domain" description="Reverse transcriptase" evidence="6">
    <location>
        <begin position="1"/>
        <end position="140"/>
    </location>
</feature>
<dbReference type="Gene3D" id="2.30.39.10">
    <property type="entry name" value="Alpha-1-antitrypsin, domain 1"/>
    <property type="match status" value="1"/>
</dbReference>
<dbReference type="PROSITE" id="PS50878">
    <property type="entry name" value="RT_POL"/>
    <property type="match status" value="1"/>
</dbReference>
<dbReference type="Gene3D" id="3.30.497.10">
    <property type="entry name" value="Antithrombin, subunit I, domain 2"/>
    <property type="match status" value="1"/>
</dbReference>
<dbReference type="PANTHER" id="PTHR11461">
    <property type="entry name" value="SERINE PROTEASE INHIBITOR, SERPIN"/>
    <property type="match status" value="1"/>
</dbReference>
<keyword evidence="8" id="KW-1185">Reference proteome</keyword>